<protein>
    <submittedName>
        <fullName evidence="1">Uncharacterized protein</fullName>
    </submittedName>
</protein>
<evidence type="ECO:0000313" key="1">
    <source>
        <dbReference type="EMBL" id="JAH59295.1"/>
    </source>
</evidence>
<accession>A0A0E9U298</accession>
<reference evidence="1" key="1">
    <citation type="submission" date="2014-11" db="EMBL/GenBank/DDBJ databases">
        <authorList>
            <person name="Amaro Gonzalez C."/>
        </authorList>
    </citation>
    <scope>NUCLEOTIDE SEQUENCE</scope>
</reference>
<dbReference type="EMBL" id="GBXM01049282">
    <property type="protein sequence ID" value="JAH59295.1"/>
    <property type="molecule type" value="Transcribed_RNA"/>
</dbReference>
<organism evidence="1">
    <name type="scientific">Anguilla anguilla</name>
    <name type="common">European freshwater eel</name>
    <name type="synonym">Muraena anguilla</name>
    <dbReference type="NCBI Taxonomy" id="7936"/>
    <lineage>
        <taxon>Eukaryota</taxon>
        <taxon>Metazoa</taxon>
        <taxon>Chordata</taxon>
        <taxon>Craniata</taxon>
        <taxon>Vertebrata</taxon>
        <taxon>Euteleostomi</taxon>
        <taxon>Actinopterygii</taxon>
        <taxon>Neopterygii</taxon>
        <taxon>Teleostei</taxon>
        <taxon>Anguilliformes</taxon>
        <taxon>Anguillidae</taxon>
        <taxon>Anguilla</taxon>
    </lineage>
</organism>
<reference evidence="1" key="2">
    <citation type="journal article" date="2015" name="Fish Shellfish Immunol.">
        <title>Early steps in the European eel (Anguilla anguilla)-Vibrio vulnificus interaction in the gills: Role of the RtxA13 toxin.</title>
        <authorList>
            <person name="Callol A."/>
            <person name="Pajuelo D."/>
            <person name="Ebbesson L."/>
            <person name="Teles M."/>
            <person name="MacKenzie S."/>
            <person name="Amaro C."/>
        </authorList>
    </citation>
    <scope>NUCLEOTIDE SEQUENCE</scope>
</reference>
<proteinExistence type="predicted"/>
<name>A0A0E9U298_ANGAN</name>
<sequence length="58" mass="6834">MGEQHMRLEKSTVWYSLKILFTKFECQFWQAEVYEGIATHGQRFSERPTGNTYGTLSN</sequence>
<dbReference type="AlphaFoldDB" id="A0A0E9U298"/>